<feature type="transmembrane region" description="Helical" evidence="1">
    <location>
        <begin position="6"/>
        <end position="24"/>
    </location>
</feature>
<evidence type="ECO:0000256" key="1">
    <source>
        <dbReference type="SAM" id="Phobius"/>
    </source>
</evidence>
<keyword evidence="1" id="KW-0812">Transmembrane</keyword>
<gene>
    <name evidence="2" type="ORF">MNB_SUP05-SYMBIONT-4-319</name>
</gene>
<name>A0A1W1DZJ8_9ZZZZ</name>
<reference evidence="2" key="1">
    <citation type="submission" date="2016-10" db="EMBL/GenBank/DDBJ databases">
        <authorList>
            <person name="de Groot N.N."/>
        </authorList>
    </citation>
    <scope>NUCLEOTIDE SEQUENCE</scope>
</reference>
<proteinExistence type="predicted"/>
<keyword evidence="1" id="KW-1133">Transmembrane helix</keyword>
<organism evidence="2">
    <name type="scientific">hydrothermal vent metagenome</name>
    <dbReference type="NCBI Taxonomy" id="652676"/>
    <lineage>
        <taxon>unclassified sequences</taxon>
        <taxon>metagenomes</taxon>
        <taxon>ecological metagenomes</taxon>
    </lineage>
</organism>
<keyword evidence="1" id="KW-0472">Membrane</keyword>
<dbReference type="EMBL" id="FPHY01000120">
    <property type="protein sequence ID" value="SFV86896.1"/>
    <property type="molecule type" value="Genomic_DNA"/>
</dbReference>
<evidence type="ECO:0000313" key="2">
    <source>
        <dbReference type="EMBL" id="SFV86896.1"/>
    </source>
</evidence>
<dbReference type="AlphaFoldDB" id="A0A1W1DZJ8"/>
<protein>
    <submittedName>
        <fullName evidence="2">Uncharacterized protein</fullName>
    </submittedName>
</protein>
<sequence length="52" mass="6062">MWQFVLIGDMIAMGFMIALVMWMSMKQSKEAQDYCMNIPLFDEEEVTGEKHG</sequence>
<accession>A0A1W1DZJ8</accession>